<dbReference type="Pfam" id="PF09829">
    <property type="entry name" value="DUF2057"/>
    <property type="match status" value="1"/>
</dbReference>
<dbReference type="PANTHER" id="PTHR38108">
    <property type="entry name" value="UPF0319 PROTEIN YCCT"/>
    <property type="match status" value="1"/>
</dbReference>
<dbReference type="PANTHER" id="PTHR38108:SF1">
    <property type="entry name" value="UPF0319 PROTEIN YCCT"/>
    <property type="match status" value="1"/>
</dbReference>
<keyword evidence="5" id="KW-1185">Reference proteome</keyword>
<reference evidence="4" key="1">
    <citation type="submission" date="2021-08" db="EMBL/GenBank/DDBJ databases">
        <authorList>
            <person name="Sakaguchi M."/>
            <person name="Kikuchi T."/>
            <person name="Urbanczyk H."/>
        </authorList>
    </citation>
    <scope>NUCLEOTIDE SEQUENCE</scope>
    <source>
        <strain evidence="4">020920N</strain>
    </source>
</reference>
<gene>
    <name evidence="4" type="ORF">K6Q96_03810</name>
</gene>
<feature type="chain" id="PRO_5046721817" evidence="3">
    <location>
        <begin position="22"/>
        <end position="225"/>
    </location>
</feature>
<sequence>MKRFFSSVLLLGSLVPFTSSAAVFVELDKDVEALVVNGEELPITIVGHRSFDLEDGNNQIVVRVSKLVQKGSEFEKFKSDPIVVTFNTADKDILLSPSQTITKLNDAKKFDEKPSFSLEDKNGTKISSQQAVLPRGPGMIRDYEREVAKFNYKQGIAVAPNTYAASLAAGEQYVQPEPVAVQPAKQASAPLSNEQSLILLQADFIRLSAEEQKKFLQWAVENVRS</sequence>
<evidence type="ECO:0000313" key="4">
    <source>
        <dbReference type="EMBL" id="USH03150.1"/>
    </source>
</evidence>
<proteinExistence type="inferred from homology"/>
<evidence type="ECO:0000313" key="5">
    <source>
        <dbReference type="Proteomes" id="UP001056255"/>
    </source>
</evidence>
<protein>
    <submittedName>
        <fullName evidence="4">DUF2057 domain-containing protein</fullName>
    </submittedName>
</protein>
<evidence type="ECO:0000256" key="3">
    <source>
        <dbReference type="SAM" id="SignalP"/>
    </source>
</evidence>
<feature type="signal peptide" evidence="3">
    <location>
        <begin position="1"/>
        <end position="21"/>
    </location>
</feature>
<dbReference type="InterPro" id="IPR018635">
    <property type="entry name" value="UPF0319"/>
</dbReference>
<dbReference type="Proteomes" id="UP001056255">
    <property type="component" value="Chromosome I"/>
</dbReference>
<name>A0ABY4WWS4_9GAMM</name>
<accession>A0ABY4WWS4</accession>
<comment type="similarity">
    <text evidence="1">Belongs to the UPF0319 family.</text>
</comment>
<evidence type="ECO:0000256" key="2">
    <source>
        <dbReference type="ARBA" id="ARBA00022729"/>
    </source>
</evidence>
<organism evidence="4 5">
    <name type="scientific">Grimontia kaedaensis</name>
    <dbReference type="NCBI Taxonomy" id="2872157"/>
    <lineage>
        <taxon>Bacteria</taxon>
        <taxon>Pseudomonadati</taxon>
        <taxon>Pseudomonadota</taxon>
        <taxon>Gammaproteobacteria</taxon>
        <taxon>Vibrionales</taxon>
        <taxon>Vibrionaceae</taxon>
        <taxon>Grimontia</taxon>
    </lineage>
</organism>
<evidence type="ECO:0000256" key="1">
    <source>
        <dbReference type="ARBA" id="ARBA00008490"/>
    </source>
</evidence>
<keyword evidence="2 3" id="KW-0732">Signal</keyword>
<dbReference type="EMBL" id="CP082275">
    <property type="protein sequence ID" value="USH03150.1"/>
    <property type="molecule type" value="Genomic_DNA"/>
</dbReference>
<dbReference type="RefSeq" id="WP_251877914.1">
    <property type="nucleotide sequence ID" value="NZ_CP082275.1"/>
</dbReference>